<organism evidence="2 4">
    <name type="scientific">Pseudomonas trivialis</name>
    <dbReference type="NCBI Taxonomy" id="200450"/>
    <lineage>
        <taxon>Bacteria</taxon>
        <taxon>Pseudomonadati</taxon>
        <taxon>Pseudomonadota</taxon>
        <taxon>Gammaproteobacteria</taxon>
        <taxon>Pseudomonadales</taxon>
        <taxon>Pseudomonadaceae</taxon>
        <taxon>Pseudomonas</taxon>
    </lineage>
</organism>
<name>A0A0R2ZRE1_9PSED</name>
<dbReference type="EMBL" id="LT629760">
    <property type="protein sequence ID" value="SDR93013.1"/>
    <property type="molecule type" value="Genomic_DNA"/>
</dbReference>
<dbReference type="EMBL" id="JYLK01000001">
    <property type="protein sequence ID" value="KRP63322.1"/>
    <property type="molecule type" value="Genomic_DNA"/>
</dbReference>
<gene>
    <name evidence="3" type="ORF">SAMN04490205_0918</name>
    <name evidence="2" type="ORF">TU79_02815</name>
</gene>
<keyword evidence="5" id="KW-1185">Reference proteome</keyword>
<reference evidence="2 4" key="1">
    <citation type="submission" date="2015-02" db="EMBL/GenBank/DDBJ databases">
        <title>Two Pseudomonas sp. nov. isolated from raw milk.</title>
        <authorList>
            <person name="Wenning M."/>
            <person name="von Neubeck M."/>
            <person name="Huptas C."/>
            <person name="Scherer S."/>
        </authorList>
    </citation>
    <scope>NUCLEOTIDE SEQUENCE [LARGE SCALE GENOMIC DNA]</scope>
    <source>
        <strain evidence="2 4">DSM 14937</strain>
    </source>
</reference>
<evidence type="ECO:0008006" key="6">
    <source>
        <dbReference type="Google" id="ProtNLM"/>
    </source>
</evidence>
<feature type="transmembrane region" description="Helical" evidence="1">
    <location>
        <begin position="12"/>
        <end position="32"/>
    </location>
</feature>
<keyword evidence="1" id="KW-0472">Membrane</keyword>
<sequence>MYYPREAQRDFLFTRAAMLFFATLVLALMLFLSKGRGAPYALIKAAPMETTGQVTQVEDIGNWGAITNVYYRFKHDDQNEEGMVSTSNYADSPVYEVGSPVQVVYSKWFPEVHNIKENLSKGSWNFYIMSFSAALIVLCQAWMFWTLRQIYRHKEEDRSY</sequence>
<dbReference type="RefSeq" id="WP_057006601.1">
    <property type="nucleotide sequence ID" value="NZ_JYLK01000001.1"/>
</dbReference>
<evidence type="ECO:0000256" key="1">
    <source>
        <dbReference type="SAM" id="Phobius"/>
    </source>
</evidence>
<evidence type="ECO:0000313" key="3">
    <source>
        <dbReference type="EMBL" id="SDR93013.1"/>
    </source>
</evidence>
<dbReference type="Proteomes" id="UP000052019">
    <property type="component" value="Unassembled WGS sequence"/>
</dbReference>
<proteinExistence type="predicted"/>
<protein>
    <recommendedName>
        <fullName evidence="6">DUF3592 domain-containing protein</fullName>
    </recommendedName>
</protein>
<accession>A0A0R2ZRE1</accession>
<dbReference type="OrthoDB" id="6993688at2"/>
<dbReference type="Proteomes" id="UP000183126">
    <property type="component" value="Chromosome I"/>
</dbReference>
<evidence type="ECO:0000313" key="5">
    <source>
        <dbReference type="Proteomes" id="UP000183126"/>
    </source>
</evidence>
<keyword evidence="1" id="KW-0812">Transmembrane</keyword>
<keyword evidence="1" id="KW-1133">Transmembrane helix</keyword>
<feature type="transmembrane region" description="Helical" evidence="1">
    <location>
        <begin position="124"/>
        <end position="145"/>
    </location>
</feature>
<dbReference type="AlphaFoldDB" id="A0A0R2ZRE1"/>
<reference evidence="3 5" key="2">
    <citation type="submission" date="2016-10" db="EMBL/GenBank/DDBJ databases">
        <authorList>
            <person name="Varghese N."/>
            <person name="Submissions S."/>
        </authorList>
    </citation>
    <scope>NUCLEOTIDE SEQUENCE [LARGE SCALE GENOMIC DNA]</scope>
    <source>
        <strain evidence="3 5">BS3111</strain>
    </source>
</reference>
<dbReference type="PATRIC" id="fig|200450.4.peg.2044"/>
<evidence type="ECO:0000313" key="4">
    <source>
        <dbReference type="Proteomes" id="UP000052019"/>
    </source>
</evidence>
<evidence type="ECO:0000313" key="2">
    <source>
        <dbReference type="EMBL" id="KRP63322.1"/>
    </source>
</evidence>